<dbReference type="Proteomes" id="UP000002036">
    <property type="component" value="Chromosome G"/>
</dbReference>
<dbReference type="PANTHER" id="PTHR43510:SF1">
    <property type="entry name" value="AMINOTRANSFERASE FUNCTION, HYPOTHETICAL (EUROFUNG)"/>
    <property type="match status" value="1"/>
</dbReference>
<dbReference type="InterPro" id="IPR004839">
    <property type="entry name" value="Aminotransferase_I/II_large"/>
</dbReference>
<dbReference type="OrthoDB" id="7042322at2759"/>
<dbReference type="EMBL" id="CU928171">
    <property type="protein sequence ID" value="CAR25444.1"/>
    <property type="molecule type" value="Genomic_DNA"/>
</dbReference>
<dbReference type="InParanoid" id="C5DNT3"/>
<dbReference type="GeneID" id="8294177"/>
<reference evidence="2 3" key="1">
    <citation type="journal article" date="2009" name="Genome Res.">
        <title>Comparative genomics of protoploid Saccharomycetaceae.</title>
        <authorList>
            <consortium name="The Genolevures Consortium"/>
            <person name="Souciet J.-L."/>
            <person name="Dujon B."/>
            <person name="Gaillardin C."/>
            <person name="Johnston M."/>
            <person name="Baret P.V."/>
            <person name="Cliften P."/>
            <person name="Sherman D.J."/>
            <person name="Weissenbach J."/>
            <person name="Westhof E."/>
            <person name="Wincker P."/>
            <person name="Jubin C."/>
            <person name="Poulain J."/>
            <person name="Barbe V."/>
            <person name="Segurens B."/>
            <person name="Artiguenave F."/>
            <person name="Anthouard V."/>
            <person name="Vacherie B."/>
            <person name="Val M.-E."/>
            <person name="Fulton R.S."/>
            <person name="Minx P."/>
            <person name="Wilson R."/>
            <person name="Durrens P."/>
            <person name="Jean G."/>
            <person name="Marck C."/>
            <person name="Martin T."/>
            <person name="Nikolski M."/>
            <person name="Rolland T."/>
            <person name="Seret M.-L."/>
            <person name="Casaregola S."/>
            <person name="Despons L."/>
            <person name="Fairhead C."/>
            <person name="Fischer G."/>
            <person name="Lafontaine I."/>
            <person name="Leh V."/>
            <person name="Lemaire M."/>
            <person name="de Montigny J."/>
            <person name="Neuveglise C."/>
            <person name="Thierry A."/>
            <person name="Blanc-Lenfle I."/>
            <person name="Bleykasten C."/>
            <person name="Diffels J."/>
            <person name="Fritsch E."/>
            <person name="Frangeul L."/>
            <person name="Goeffon A."/>
            <person name="Jauniaux N."/>
            <person name="Kachouri-Lafond R."/>
            <person name="Payen C."/>
            <person name="Potier S."/>
            <person name="Pribylova L."/>
            <person name="Ozanne C."/>
            <person name="Richard G.-F."/>
            <person name="Sacerdot C."/>
            <person name="Straub M.-L."/>
            <person name="Talla E."/>
        </authorList>
    </citation>
    <scope>NUCLEOTIDE SEQUENCE [LARGE SCALE GENOMIC DNA]</scope>
    <source>
        <strain evidence="3">ATCC 56472 / CBS 6340 / NRRL Y-8284</strain>
    </source>
</reference>
<dbReference type="Gene3D" id="3.40.640.10">
    <property type="entry name" value="Type I PLP-dependent aspartate aminotransferase-like (Major domain)"/>
    <property type="match status" value="1"/>
</dbReference>
<organism evidence="2 3">
    <name type="scientific">Lachancea thermotolerans (strain ATCC 56472 / CBS 6340 / NRRL Y-8284)</name>
    <name type="common">Yeast</name>
    <name type="synonym">Kluyveromyces thermotolerans</name>
    <dbReference type="NCBI Taxonomy" id="559295"/>
    <lineage>
        <taxon>Eukaryota</taxon>
        <taxon>Fungi</taxon>
        <taxon>Dikarya</taxon>
        <taxon>Ascomycota</taxon>
        <taxon>Saccharomycotina</taxon>
        <taxon>Saccharomycetes</taxon>
        <taxon>Saccharomycetales</taxon>
        <taxon>Saccharomycetaceae</taxon>
        <taxon>Lachancea</taxon>
    </lineage>
</organism>
<dbReference type="InterPro" id="IPR015422">
    <property type="entry name" value="PyrdxlP-dep_Trfase_small"/>
</dbReference>
<dbReference type="Gene3D" id="3.90.1150.10">
    <property type="entry name" value="Aspartate Aminotransferase, domain 1"/>
    <property type="match status" value="1"/>
</dbReference>
<protein>
    <submittedName>
        <fullName evidence="2">KLTH0G19646p</fullName>
    </submittedName>
</protein>
<dbReference type="AlphaFoldDB" id="C5DNT3"/>
<evidence type="ECO:0000313" key="2">
    <source>
        <dbReference type="EMBL" id="CAR25444.1"/>
    </source>
</evidence>
<evidence type="ECO:0000313" key="3">
    <source>
        <dbReference type="Proteomes" id="UP000002036"/>
    </source>
</evidence>
<gene>
    <name evidence="2" type="ordered locus">KLTH0G19646g</name>
</gene>
<dbReference type="OMA" id="IMAARDY"/>
<dbReference type="Pfam" id="PF00155">
    <property type="entry name" value="Aminotran_1_2"/>
    <property type="match status" value="1"/>
</dbReference>
<dbReference type="InterPro" id="IPR015421">
    <property type="entry name" value="PyrdxlP-dep_Trfase_major"/>
</dbReference>
<proteinExistence type="predicted"/>
<feature type="domain" description="Aminotransferase class I/classII large" evidence="1">
    <location>
        <begin position="48"/>
        <end position="364"/>
    </location>
</feature>
<dbReference type="CDD" id="cd00609">
    <property type="entry name" value="AAT_like"/>
    <property type="match status" value="1"/>
</dbReference>
<name>C5DNT3_LACTC</name>
<dbReference type="eggNOG" id="KOG0259">
    <property type="taxonomic scope" value="Eukaryota"/>
</dbReference>
<dbReference type="RefSeq" id="XP_002555881.1">
    <property type="nucleotide sequence ID" value="XM_002555835.1"/>
</dbReference>
<evidence type="ECO:0000259" key="1">
    <source>
        <dbReference type="Pfam" id="PF00155"/>
    </source>
</evidence>
<dbReference type="HOGENOM" id="CLU_017584_4_4_1"/>
<sequence>MPFQEDFLIEQFMDKHENDIKYNMGETCCYSLNLNELSSLTGESFEFDQNMRLTYGSIWGTPVLRDLVAKIHSSDEIQLTADNVLITNGAIGANFLVHYTAAGPGDHIICVDPTYQQLSSVPSMFGADVELLHLEAEDGYTPNIQKLKSKVRANTKYIVLNNPNNPLGSVISTEKMTEIIDYAERNEIFIVCDEVYSPLFHSSEQPKSACQLSNRCIVTGSMSKAYSAAGVRLGWIVSRDKDFLKQAASRRDFNTISVSIIDDYISQYILKHRNAVLKRNFDLCRKNLMIMKDFINSSNGKFSFVHEPEGGSVCLLRIAGVDDTDSFAVKLATEFKVLCAPGECFGVPGTLRIGYGNSTEDLVEGLKILKLAYDKTYTK</sequence>
<dbReference type="PANTHER" id="PTHR43510">
    <property type="entry name" value="AMINOTRANSFERASE FUNCTION, HYPOTHETICAL (EUROFUNG)"/>
    <property type="match status" value="1"/>
</dbReference>
<keyword evidence="3" id="KW-1185">Reference proteome</keyword>
<dbReference type="InterPro" id="IPR015424">
    <property type="entry name" value="PyrdxlP-dep_Trfase"/>
</dbReference>
<accession>C5DNT3</accession>
<dbReference type="KEGG" id="lth:KLTH0G19646g"/>
<dbReference type="STRING" id="559295.C5DNT3"/>
<dbReference type="GO" id="GO:0030170">
    <property type="term" value="F:pyridoxal phosphate binding"/>
    <property type="evidence" value="ECO:0007669"/>
    <property type="project" value="InterPro"/>
</dbReference>
<dbReference type="SUPFAM" id="SSF53383">
    <property type="entry name" value="PLP-dependent transferases"/>
    <property type="match status" value="1"/>
</dbReference>